<accession>A0A413Z643</accession>
<proteinExistence type="predicted"/>
<dbReference type="EMBL" id="QSHO01000008">
    <property type="protein sequence ID" value="RHC16824.1"/>
    <property type="molecule type" value="Genomic_DNA"/>
</dbReference>
<organism evidence="1 2">
    <name type="scientific">Roseburia intestinalis</name>
    <dbReference type="NCBI Taxonomy" id="166486"/>
    <lineage>
        <taxon>Bacteria</taxon>
        <taxon>Bacillati</taxon>
        <taxon>Bacillota</taxon>
        <taxon>Clostridia</taxon>
        <taxon>Lachnospirales</taxon>
        <taxon>Lachnospiraceae</taxon>
        <taxon>Roseburia</taxon>
    </lineage>
</organism>
<reference evidence="1 2" key="1">
    <citation type="submission" date="2018-08" db="EMBL/GenBank/DDBJ databases">
        <title>A genome reference for cultivated species of the human gut microbiota.</title>
        <authorList>
            <person name="Zou Y."/>
            <person name="Xue W."/>
            <person name="Luo G."/>
        </authorList>
    </citation>
    <scope>NUCLEOTIDE SEQUENCE [LARGE SCALE GENOMIC DNA]</scope>
    <source>
        <strain evidence="1 2">AM37-1AC</strain>
    </source>
</reference>
<protein>
    <submittedName>
        <fullName evidence="1">Uncharacterized protein</fullName>
    </submittedName>
</protein>
<name>A0A413Z643_9FIRM</name>
<dbReference type="AlphaFoldDB" id="A0A413Z643"/>
<evidence type="ECO:0000313" key="2">
    <source>
        <dbReference type="Proteomes" id="UP000283513"/>
    </source>
</evidence>
<sequence>MRVNPCRYCALSINLNGKHCSRYSSEECAKCENIQKHREYLLSQRKFAEGEQITSIEELLKQEWVMWYHSTKHIEVFKNMQLNLVLKFLKNGAFKKAIRKESEEK</sequence>
<dbReference type="Proteomes" id="UP000283513">
    <property type="component" value="Unassembled WGS sequence"/>
</dbReference>
<gene>
    <name evidence="1" type="ORF">DW856_10705</name>
</gene>
<comment type="caution">
    <text evidence="1">The sequence shown here is derived from an EMBL/GenBank/DDBJ whole genome shotgun (WGS) entry which is preliminary data.</text>
</comment>
<evidence type="ECO:0000313" key="1">
    <source>
        <dbReference type="EMBL" id="RHC16824.1"/>
    </source>
</evidence>